<sequence length="352" mass="35554">MLRTFFPSAAVPLAVIALGVVAVCLAAVLLSGAEPAYIPAAIGETWLAIHGVPVTIDGVTMGLTPLIGPVAIAALVARRSRAALGARPQMREVGAYAALTAGVALTLTGIAVFMVADASHVYPVALPHPLALLLPIGPYAAGIVFGAFSVPGSREALNLLVRLGAAAAVVFAALCVAGWPKMAQLGESFPAPALVALSLVYALNGIAATLGVLLGGSLEYASQAASLFVVDNVALPPLPLFAAVPAQAPAWAPALMVIPTAVIAHFFATRGTGPQRIKRIKEALLTSAWTGALVLAAVPYTGGVVGAYDYIGPHPLIVPLLALAWVGIIGLIVAAVPRKAHRAGSDALDSGE</sequence>
<dbReference type="KEGG" id="clia:C3E79_03450"/>
<gene>
    <name evidence="1" type="ORF">C3E79_03450</name>
</gene>
<protein>
    <submittedName>
        <fullName evidence="1">Uncharacterized protein</fullName>
    </submittedName>
</protein>
<evidence type="ECO:0000313" key="1">
    <source>
        <dbReference type="EMBL" id="AWB83657.1"/>
    </source>
</evidence>
<accession>A0A2S0WD04</accession>
<dbReference type="Pfam" id="PF19877">
    <property type="entry name" value="DUF6350"/>
    <property type="match status" value="1"/>
</dbReference>
<dbReference type="AlphaFoldDB" id="A0A2S0WD04"/>
<reference evidence="2" key="1">
    <citation type="submission" date="2018-01" db="EMBL/GenBank/DDBJ databases">
        <authorList>
            <person name="Li J."/>
        </authorList>
    </citation>
    <scope>NUCLEOTIDE SEQUENCE [LARGE SCALE GENOMIC DNA]</scope>
    <source>
        <strain evidence="2">2184</strain>
    </source>
</reference>
<keyword evidence="2" id="KW-1185">Reference proteome</keyword>
<dbReference type="Proteomes" id="UP000244754">
    <property type="component" value="Chromosome"/>
</dbReference>
<dbReference type="EMBL" id="CP026948">
    <property type="protein sequence ID" value="AWB83657.1"/>
    <property type="molecule type" value="Genomic_DNA"/>
</dbReference>
<organism evidence="1 2">
    <name type="scientific">Corynebacterium liangguodongii</name>
    <dbReference type="NCBI Taxonomy" id="2079535"/>
    <lineage>
        <taxon>Bacteria</taxon>
        <taxon>Bacillati</taxon>
        <taxon>Actinomycetota</taxon>
        <taxon>Actinomycetes</taxon>
        <taxon>Mycobacteriales</taxon>
        <taxon>Corynebacteriaceae</taxon>
        <taxon>Corynebacterium</taxon>
    </lineage>
</organism>
<evidence type="ECO:0000313" key="2">
    <source>
        <dbReference type="Proteomes" id="UP000244754"/>
    </source>
</evidence>
<dbReference type="InterPro" id="IPR045931">
    <property type="entry name" value="DUF6350"/>
</dbReference>
<proteinExistence type="predicted"/>
<name>A0A2S0WD04_9CORY</name>